<feature type="domain" description="GspL periplasmic" evidence="12">
    <location>
        <begin position="237"/>
        <end position="390"/>
    </location>
</feature>
<dbReference type="Pfam" id="PF05134">
    <property type="entry name" value="T2SSL"/>
    <property type="match status" value="1"/>
</dbReference>
<dbReference type="SUPFAM" id="SSF53067">
    <property type="entry name" value="Actin-like ATPase domain"/>
    <property type="match status" value="2"/>
</dbReference>
<organism evidence="13 14">
    <name type="scientific">Aeromonas lusitana</name>
    <dbReference type="NCBI Taxonomy" id="931529"/>
    <lineage>
        <taxon>Bacteria</taxon>
        <taxon>Pseudomonadati</taxon>
        <taxon>Pseudomonadota</taxon>
        <taxon>Gammaproteobacteria</taxon>
        <taxon>Aeromonadales</taxon>
        <taxon>Aeromonadaceae</taxon>
        <taxon>Aeromonas</taxon>
    </lineage>
</organism>
<accession>A0A2M8H6T2</accession>
<evidence type="ECO:0000313" key="14">
    <source>
        <dbReference type="Proteomes" id="UP000232060"/>
    </source>
</evidence>
<evidence type="ECO:0000256" key="3">
    <source>
        <dbReference type="ARBA" id="ARBA00022448"/>
    </source>
</evidence>
<dbReference type="OrthoDB" id="7011844at2"/>
<evidence type="ECO:0000256" key="5">
    <source>
        <dbReference type="ARBA" id="ARBA00022519"/>
    </source>
</evidence>
<keyword evidence="8" id="KW-1133">Transmembrane helix</keyword>
<protein>
    <recommendedName>
        <fullName evidence="10">Type II secretion system protein L</fullName>
        <shortName evidence="10">T2SS protein L</shortName>
    </recommendedName>
</protein>
<proteinExistence type="inferred from homology"/>
<evidence type="ECO:0000256" key="10">
    <source>
        <dbReference type="PIRNR" id="PIRNR015761"/>
    </source>
</evidence>
<keyword evidence="4" id="KW-1003">Cell membrane</keyword>
<evidence type="ECO:0000256" key="9">
    <source>
        <dbReference type="ARBA" id="ARBA00023136"/>
    </source>
</evidence>
<dbReference type="Proteomes" id="UP000232060">
    <property type="component" value="Unassembled WGS sequence"/>
</dbReference>
<dbReference type="Gene3D" id="3.30.1360.100">
    <property type="entry name" value="General secretion pathway protein M, EpsM"/>
    <property type="match status" value="1"/>
</dbReference>
<keyword evidence="3 10" id="KW-0813">Transport</keyword>
<dbReference type="Gene3D" id="3.30.420.380">
    <property type="match status" value="1"/>
</dbReference>
<dbReference type="GO" id="GO:0005886">
    <property type="term" value="C:plasma membrane"/>
    <property type="evidence" value="ECO:0007669"/>
    <property type="project" value="UniProtKB-SubCell"/>
</dbReference>
<feature type="domain" description="GspL cytoplasmic actin-ATPase-like" evidence="11">
    <location>
        <begin position="5"/>
        <end position="233"/>
    </location>
</feature>
<evidence type="ECO:0000259" key="11">
    <source>
        <dbReference type="Pfam" id="PF05134"/>
    </source>
</evidence>
<comment type="function">
    <text evidence="10">Inner membrane component of the type II secretion system required for the energy-dependent secretion of extracellular factors such as proteases and toxins from the periplasm.</text>
</comment>
<name>A0A2M8H6T2_9GAMM</name>
<comment type="subcellular location">
    <subcellularLocation>
        <location evidence="1">Cell inner membrane</location>
        <topology evidence="1">Single-pass membrane protein</topology>
    </subcellularLocation>
</comment>
<evidence type="ECO:0000256" key="7">
    <source>
        <dbReference type="ARBA" id="ARBA00022927"/>
    </source>
</evidence>
<dbReference type="Pfam" id="PF12693">
    <property type="entry name" value="GspL_C"/>
    <property type="match status" value="1"/>
</dbReference>
<keyword evidence="9" id="KW-0472">Membrane</keyword>
<sequence length="394" mass="43169">MSESLVIRLGTHAQQPVEWLVWSTQEQEIIASGTLASAHALGELQERAGGRPVVTLVPGSDLIFRRVSLPGKYNRQAAAALPYLLEEQIASDVDALHLVVLGHQGSDVDLMAVDKAKMQTWLGWLQQAGLKSLQLLPDVLALPLVADGWSALQLGDAWLLRQGPHQGIVAEESLLTMLLATQAEPVTIHSHTPPPAMAGANWLAADPELPMLLLAKGALTCQANLLQGPYRPQTEYSRYWLQWRKVAVVAGLLLLVALTQRGVHLYQLAEQDKALKAEIRQVYTRIFPGETRIVNIRSQMTQHLKMLGQAPQDGVLLLLTELAPVFAEVPGLKPEVLRFDAARGELRLQVTAPGFTEIERFRELAGKHFEVQQGEVRSTEGKVEGALVLKGKSS</sequence>
<evidence type="ECO:0000256" key="6">
    <source>
        <dbReference type="ARBA" id="ARBA00022692"/>
    </source>
</evidence>
<keyword evidence="7 10" id="KW-0653">Protein transport</keyword>
<evidence type="ECO:0000256" key="8">
    <source>
        <dbReference type="ARBA" id="ARBA00022989"/>
    </source>
</evidence>
<dbReference type="CDD" id="cd24017">
    <property type="entry name" value="ASKHA_T2SSL_N"/>
    <property type="match status" value="1"/>
</dbReference>
<evidence type="ECO:0000256" key="1">
    <source>
        <dbReference type="ARBA" id="ARBA00004377"/>
    </source>
</evidence>
<keyword evidence="5" id="KW-0997">Cell inner membrane</keyword>
<evidence type="ECO:0000259" key="12">
    <source>
        <dbReference type="Pfam" id="PF12693"/>
    </source>
</evidence>
<keyword evidence="14" id="KW-1185">Reference proteome</keyword>
<keyword evidence="6" id="KW-0812">Transmembrane</keyword>
<dbReference type="Gene3D" id="3.30.420.370">
    <property type="match status" value="1"/>
</dbReference>
<dbReference type="GO" id="GO:0009276">
    <property type="term" value="C:Gram-negative-bacterium-type cell wall"/>
    <property type="evidence" value="ECO:0007669"/>
    <property type="project" value="InterPro"/>
</dbReference>
<evidence type="ECO:0000256" key="2">
    <source>
        <dbReference type="ARBA" id="ARBA00005318"/>
    </source>
</evidence>
<dbReference type="GO" id="GO:0015628">
    <property type="term" value="P:protein secretion by the type II secretion system"/>
    <property type="evidence" value="ECO:0007669"/>
    <property type="project" value="InterPro"/>
</dbReference>
<evidence type="ECO:0000256" key="4">
    <source>
        <dbReference type="ARBA" id="ARBA00022475"/>
    </source>
</evidence>
<dbReference type="EMBL" id="PGCP01000026">
    <property type="protein sequence ID" value="PJC92274.1"/>
    <property type="molecule type" value="Genomic_DNA"/>
</dbReference>
<evidence type="ECO:0000313" key="13">
    <source>
        <dbReference type="EMBL" id="PJC92274.1"/>
    </source>
</evidence>
<dbReference type="InterPro" id="IPR024230">
    <property type="entry name" value="GspL_cyto_dom"/>
</dbReference>
<dbReference type="NCBIfam" id="TIGR01709">
    <property type="entry name" value="typeII_sec_gspL"/>
    <property type="match status" value="1"/>
</dbReference>
<dbReference type="RefSeq" id="WP_100860781.1">
    <property type="nucleotide sequence ID" value="NZ_PGCP01000026.1"/>
</dbReference>
<dbReference type="AlphaFoldDB" id="A0A2M8H6T2"/>
<dbReference type="InterPro" id="IPR007812">
    <property type="entry name" value="T2SS_protein-GspL"/>
</dbReference>
<dbReference type="InterPro" id="IPR025691">
    <property type="entry name" value="GspL_pp_dom"/>
</dbReference>
<dbReference type="GO" id="GO:0015627">
    <property type="term" value="C:type II protein secretion system complex"/>
    <property type="evidence" value="ECO:0007669"/>
    <property type="project" value="InterPro"/>
</dbReference>
<dbReference type="InterPro" id="IPR043129">
    <property type="entry name" value="ATPase_NBD"/>
</dbReference>
<gene>
    <name evidence="13" type="primary">gspL</name>
    <name evidence="13" type="ORF">CUC44_15460</name>
</gene>
<comment type="caution">
    <text evidence="13">The sequence shown here is derived from an EMBL/GenBank/DDBJ whole genome shotgun (WGS) entry which is preliminary data.</text>
</comment>
<comment type="similarity">
    <text evidence="2 10">Belongs to the GSP L family.</text>
</comment>
<dbReference type="PIRSF" id="PIRSF015761">
    <property type="entry name" value="Protein_L"/>
    <property type="match status" value="1"/>
</dbReference>
<reference evidence="13 14" key="1">
    <citation type="submission" date="2017-11" db="EMBL/GenBank/DDBJ databases">
        <title>Draft genome sequence of environmental isolate Aeromonas lusitania sp. nov. MDC 2473.</title>
        <authorList>
            <person name="Colston S.M."/>
            <person name="Navarro A."/>
            <person name="Martinez-Murcia A.J."/>
            <person name="Graf J."/>
        </authorList>
    </citation>
    <scope>NUCLEOTIDE SEQUENCE [LARGE SCALE GENOMIC DNA]</scope>
    <source>
        <strain evidence="13 14">MDC 2473</strain>
    </source>
</reference>